<comment type="caution">
    <text evidence="1">The sequence shown here is derived from an EMBL/GenBank/DDBJ whole genome shotgun (WGS) entry which is preliminary data.</text>
</comment>
<dbReference type="EMBL" id="CAJVPT010046284">
    <property type="protein sequence ID" value="CAG8737777.1"/>
    <property type="molecule type" value="Genomic_DNA"/>
</dbReference>
<evidence type="ECO:0000313" key="2">
    <source>
        <dbReference type="Proteomes" id="UP000789525"/>
    </source>
</evidence>
<protein>
    <submittedName>
        <fullName evidence="1">964_t:CDS:1</fullName>
    </submittedName>
</protein>
<sequence length="73" mass="8369">QDWRAEGEIEDRKGGTEGQAWKKEEEARPAQRGSSCCKDAGHNLLFFFLNNPIVYHISISPGEFRANKEYRKA</sequence>
<name>A0ACA9Q8Q5_9GLOM</name>
<evidence type="ECO:0000313" key="1">
    <source>
        <dbReference type="EMBL" id="CAG8737777.1"/>
    </source>
</evidence>
<organism evidence="1 2">
    <name type="scientific">Acaulospora colombiana</name>
    <dbReference type="NCBI Taxonomy" id="27376"/>
    <lineage>
        <taxon>Eukaryota</taxon>
        <taxon>Fungi</taxon>
        <taxon>Fungi incertae sedis</taxon>
        <taxon>Mucoromycota</taxon>
        <taxon>Glomeromycotina</taxon>
        <taxon>Glomeromycetes</taxon>
        <taxon>Diversisporales</taxon>
        <taxon>Acaulosporaceae</taxon>
        <taxon>Acaulospora</taxon>
    </lineage>
</organism>
<accession>A0ACA9Q8Q5</accession>
<dbReference type="Proteomes" id="UP000789525">
    <property type="component" value="Unassembled WGS sequence"/>
</dbReference>
<feature type="non-terminal residue" evidence="1">
    <location>
        <position position="1"/>
    </location>
</feature>
<gene>
    <name evidence="1" type="ORF">ACOLOM_LOCUS11996</name>
</gene>
<reference evidence="1" key="1">
    <citation type="submission" date="2021-06" db="EMBL/GenBank/DDBJ databases">
        <authorList>
            <person name="Kallberg Y."/>
            <person name="Tangrot J."/>
            <person name="Rosling A."/>
        </authorList>
    </citation>
    <scope>NUCLEOTIDE SEQUENCE</scope>
    <source>
        <strain evidence="1">CL356</strain>
    </source>
</reference>
<proteinExistence type="predicted"/>
<keyword evidence="2" id="KW-1185">Reference proteome</keyword>